<name>A0A834M126_RHYFE</name>
<dbReference type="PANTHER" id="PTHR31598:SF1">
    <property type="entry name" value="DYNEIN REGULATORY COMPLEX PROTEIN 10"/>
    <property type="match status" value="1"/>
</dbReference>
<keyword evidence="8" id="KW-0206">Cytoskeleton</keyword>
<evidence type="ECO:0000256" key="8">
    <source>
        <dbReference type="ARBA" id="ARBA00023212"/>
    </source>
</evidence>
<keyword evidence="5" id="KW-0963">Cytoplasm</keyword>
<evidence type="ECO:0000313" key="12">
    <source>
        <dbReference type="Proteomes" id="UP000625711"/>
    </source>
</evidence>
<evidence type="ECO:0000256" key="4">
    <source>
        <dbReference type="ARBA" id="ARBA00021752"/>
    </source>
</evidence>
<dbReference type="Proteomes" id="UP000625711">
    <property type="component" value="Unassembled WGS sequence"/>
</dbReference>
<sequence>MNTAEKLKQLLKKPPSPFNSIIKNSDDKDNFEGTNIERPASLTLKDMEPQIIAHRVIYSINKTISMLNIVAFFPFLLSKNGELLRRFLMEEENIFTAAILNIYNSDCHYDTAQIKNFIYESINNRNKGKYTEQDAHCDANLLQIIYLIHNNKCLRQSISTAEKPRTIPVVTELIRAIEELKLVTEANLYITGSEEKIREKRLREAFKTRTMLTALIKDLQQQLELQRNELENELNAKVNIVTNYNDKIAKHREEYQIRMEKIIHDSENKMMHHCLESEARQAILAEEAERAPKEYEALLDDHLRTEANLRARRLKTEIQLKNWVVKYDKEIGEKQTEYDDLKKEYDTEKEAVDTLQEQLDEQEPQYIELMEEKEEIEERIHMEMAYKFLSNRSARIIQRAWRAYRERRGKRKGKKGKKPAKLGKAKLKITRKEDPNVALEGKFKGDVFNELQNPNAIK</sequence>
<evidence type="ECO:0000256" key="1">
    <source>
        <dbReference type="ARBA" id="ARBA00003029"/>
    </source>
</evidence>
<accession>A0A834M126</accession>
<dbReference type="PANTHER" id="PTHR31598">
    <property type="entry name" value="IQ DOMAIN-CONTAINING PROTEIN D"/>
    <property type="match status" value="1"/>
</dbReference>
<reference evidence="11" key="1">
    <citation type="submission" date="2020-08" db="EMBL/GenBank/DDBJ databases">
        <title>Genome sequencing and assembly of the red palm weevil Rhynchophorus ferrugineus.</title>
        <authorList>
            <person name="Dias G.B."/>
            <person name="Bergman C.M."/>
            <person name="Manee M."/>
        </authorList>
    </citation>
    <scope>NUCLEOTIDE SEQUENCE</scope>
    <source>
        <strain evidence="11">AA-2017</strain>
        <tissue evidence="11">Whole larva</tissue>
    </source>
</reference>
<feature type="coiled-coil region" evidence="10">
    <location>
        <begin position="324"/>
        <end position="379"/>
    </location>
</feature>
<evidence type="ECO:0000313" key="11">
    <source>
        <dbReference type="EMBL" id="KAF7267956.1"/>
    </source>
</evidence>
<dbReference type="EMBL" id="JAACXV010014362">
    <property type="protein sequence ID" value="KAF7267956.1"/>
    <property type="molecule type" value="Genomic_DNA"/>
</dbReference>
<keyword evidence="7" id="KW-0969">Cilium</keyword>
<comment type="caution">
    <text evidence="11">The sequence shown here is derived from an EMBL/GenBank/DDBJ whole genome shotgun (WGS) entry which is preliminary data.</text>
</comment>
<dbReference type="OrthoDB" id="536093at2759"/>
<proteinExistence type="inferred from homology"/>
<protein>
    <recommendedName>
        <fullName evidence="4">Dynein regulatory complex protein 10</fullName>
    </recommendedName>
</protein>
<dbReference type="AlphaFoldDB" id="A0A834M126"/>
<evidence type="ECO:0000256" key="6">
    <source>
        <dbReference type="ARBA" id="ARBA00022846"/>
    </source>
</evidence>
<evidence type="ECO:0000256" key="7">
    <source>
        <dbReference type="ARBA" id="ARBA00023069"/>
    </source>
</evidence>
<keyword evidence="6" id="KW-0282">Flagellum</keyword>
<comment type="subcellular location">
    <subcellularLocation>
        <location evidence="2">Cytoplasm</location>
        <location evidence="2">Cytoskeleton</location>
        <location evidence="2">Flagellum axoneme</location>
    </subcellularLocation>
</comment>
<keyword evidence="10" id="KW-0175">Coiled coil</keyword>
<evidence type="ECO:0000256" key="2">
    <source>
        <dbReference type="ARBA" id="ARBA00004611"/>
    </source>
</evidence>
<gene>
    <name evidence="11" type="ORF">GWI33_018858</name>
</gene>
<organism evidence="11 12">
    <name type="scientific">Rhynchophorus ferrugineus</name>
    <name type="common">Red palm weevil</name>
    <name type="synonym">Curculio ferrugineus</name>
    <dbReference type="NCBI Taxonomy" id="354439"/>
    <lineage>
        <taxon>Eukaryota</taxon>
        <taxon>Metazoa</taxon>
        <taxon>Ecdysozoa</taxon>
        <taxon>Arthropoda</taxon>
        <taxon>Hexapoda</taxon>
        <taxon>Insecta</taxon>
        <taxon>Pterygota</taxon>
        <taxon>Neoptera</taxon>
        <taxon>Endopterygota</taxon>
        <taxon>Coleoptera</taxon>
        <taxon>Polyphaga</taxon>
        <taxon>Cucujiformia</taxon>
        <taxon>Curculionidae</taxon>
        <taxon>Dryophthorinae</taxon>
        <taxon>Rhynchophorus</taxon>
    </lineage>
</organism>
<keyword evidence="12" id="KW-1185">Reference proteome</keyword>
<comment type="function">
    <text evidence="1">Component of the nexin-dynein regulatory complex (N-DRC), a key regulator of ciliary/flagellar motility which maintains the alignment and integrity of the distal axoneme and regulates microtubule sliding in motile axonemes.</text>
</comment>
<evidence type="ECO:0000256" key="5">
    <source>
        <dbReference type="ARBA" id="ARBA00022490"/>
    </source>
</evidence>
<keyword evidence="9" id="KW-0966">Cell projection</keyword>
<comment type="similarity">
    <text evidence="3">Belongs to the DRC10 family.</text>
</comment>
<evidence type="ECO:0000256" key="9">
    <source>
        <dbReference type="ARBA" id="ARBA00023273"/>
    </source>
</evidence>
<dbReference type="InterPro" id="IPR042815">
    <property type="entry name" value="DRC10"/>
</dbReference>
<evidence type="ECO:0000256" key="3">
    <source>
        <dbReference type="ARBA" id="ARBA00009071"/>
    </source>
</evidence>
<feature type="coiled-coil region" evidence="10">
    <location>
        <begin position="209"/>
        <end position="247"/>
    </location>
</feature>
<evidence type="ECO:0000256" key="10">
    <source>
        <dbReference type="SAM" id="Coils"/>
    </source>
</evidence>
<dbReference type="PROSITE" id="PS50096">
    <property type="entry name" value="IQ"/>
    <property type="match status" value="1"/>
</dbReference>